<accession>A0ABD3NYB6</accession>
<keyword evidence="1" id="KW-0175">Coiled coil</keyword>
<proteinExistence type="predicted"/>
<gene>
    <name evidence="3" type="ORF">HJC23_011817</name>
</gene>
<comment type="caution">
    <text evidence="3">The sequence shown here is derived from an EMBL/GenBank/DDBJ whole genome shotgun (WGS) entry which is preliminary data.</text>
</comment>
<organism evidence="3 4">
    <name type="scientific">Cyclotella cryptica</name>
    <dbReference type="NCBI Taxonomy" id="29204"/>
    <lineage>
        <taxon>Eukaryota</taxon>
        <taxon>Sar</taxon>
        <taxon>Stramenopiles</taxon>
        <taxon>Ochrophyta</taxon>
        <taxon>Bacillariophyta</taxon>
        <taxon>Coscinodiscophyceae</taxon>
        <taxon>Thalassiosirophycidae</taxon>
        <taxon>Stephanodiscales</taxon>
        <taxon>Stephanodiscaceae</taxon>
        <taxon>Cyclotella</taxon>
    </lineage>
</organism>
<feature type="compositionally biased region" description="Polar residues" evidence="2">
    <location>
        <begin position="157"/>
        <end position="169"/>
    </location>
</feature>
<feature type="compositionally biased region" description="Low complexity" evidence="2">
    <location>
        <begin position="559"/>
        <end position="575"/>
    </location>
</feature>
<dbReference type="Proteomes" id="UP001516023">
    <property type="component" value="Unassembled WGS sequence"/>
</dbReference>
<dbReference type="AlphaFoldDB" id="A0ABD3NYB6"/>
<dbReference type="EMBL" id="JABMIG020000365">
    <property type="protein sequence ID" value="KAL3780021.1"/>
    <property type="molecule type" value="Genomic_DNA"/>
</dbReference>
<sequence>MTITNDSIMGSSNASAAAMDALNLDDLFNDDPNDSLFDDMEIDLGDISGVFNDDGGDVLSQEFGRGNSSGSARVNATASGQAKLQTHAQQGAKKRGSKVALTHAQIVAKLGIRESDRDSVAPPSAAVETTYVDKDSTYHRIRTRREGRSSSGGVDGNATSKNSIVSSPQAPIGGETKDEEKETSKEIQHAIGVVSKYGIGPSTTFYPFMRLPMEVELKKGQKSFPCLEKVNHASVPATEKNSDKVKHANDASTINPFPISNDETPLHKLFISHLGSLIDNHGVHHSSVELDKALVQSTDIAKEFLDQSHPMFALLKGELSKLLIGCMKQSAFLRQNLWNMEAHARKFMNKADFKSCFPISRKDIEDVLLSVDREGVSAILPASASTISPPTTFVKTCTENKDATSENKSGFKSAATGNKMDHKPMVSVRIKVRVTGWRDKSGRKLVARFKPPKAWKVATKRAKKLALSKRHEEEAANICASGVSLPLSVATPRKPVNPATTEAVAAEILQSRLLKPTASTETKMGDAKKSPSDEITTNETSKTMKKLSRKRKKENTTQSSSPASASPKCSAPKSADIPLHDSFHIPSYEPLHTAVTGPSSSESSKISNSNPYSLSCDQQQHIDQVQHTKILHPPLSPTERRTILINEISSTILRLENAQMSKQISKAQEIQEEVKALETIYKQDLETVPEMANTIGLWHWLEETNYFREVKKEDVYNSLHFVVGDSFGVDDDVKLWGALLPPLNVHPNDQDFASDEEETSDAIERLPLFDCLQSLLVEVDGSDDDDDGSCNDDELLSDVPPFTEEQLISVPEGIETSPDETMMLDVSALSLDQRTYIQLRVAGLIDTPMSPSTLPRLTSRKRSTLTCANDVDDVLERMMKDLTKLYTGTSSIVSALERVAVSCASQTSNRKRLEREQESILMKYSDLQKEQTEHRDKRRVSGRVKTGPNKFDGTNWLPW</sequence>
<evidence type="ECO:0000256" key="1">
    <source>
        <dbReference type="SAM" id="Coils"/>
    </source>
</evidence>
<feature type="region of interest" description="Disordered" evidence="2">
    <location>
        <begin position="515"/>
        <end position="614"/>
    </location>
</feature>
<feature type="compositionally biased region" description="Basic residues" evidence="2">
    <location>
        <begin position="543"/>
        <end position="553"/>
    </location>
</feature>
<feature type="region of interest" description="Disordered" evidence="2">
    <location>
        <begin position="927"/>
        <end position="959"/>
    </location>
</feature>
<evidence type="ECO:0000313" key="3">
    <source>
        <dbReference type="EMBL" id="KAL3780021.1"/>
    </source>
</evidence>
<feature type="region of interest" description="Disordered" evidence="2">
    <location>
        <begin position="64"/>
        <end position="98"/>
    </location>
</feature>
<feature type="compositionally biased region" description="Polar residues" evidence="2">
    <location>
        <begin position="66"/>
        <end position="89"/>
    </location>
</feature>
<feature type="coiled-coil region" evidence="1">
    <location>
        <begin position="660"/>
        <end position="687"/>
    </location>
</feature>
<feature type="compositionally biased region" description="Low complexity" evidence="2">
    <location>
        <begin position="599"/>
        <end position="614"/>
    </location>
</feature>
<feature type="region of interest" description="Disordered" evidence="2">
    <location>
        <begin position="114"/>
        <end position="185"/>
    </location>
</feature>
<protein>
    <submittedName>
        <fullName evidence="3">Uncharacterized protein</fullName>
    </submittedName>
</protein>
<keyword evidence="4" id="KW-1185">Reference proteome</keyword>
<name>A0ABD3NYB6_9STRA</name>
<evidence type="ECO:0000313" key="4">
    <source>
        <dbReference type="Proteomes" id="UP001516023"/>
    </source>
</evidence>
<feature type="compositionally biased region" description="Basic and acidic residues" evidence="2">
    <location>
        <begin position="175"/>
        <end position="185"/>
    </location>
</feature>
<evidence type="ECO:0000256" key="2">
    <source>
        <dbReference type="SAM" id="MobiDB-lite"/>
    </source>
</evidence>
<feature type="compositionally biased region" description="Basic and acidic residues" evidence="2">
    <location>
        <begin position="523"/>
        <end position="532"/>
    </location>
</feature>
<reference evidence="3 4" key="1">
    <citation type="journal article" date="2020" name="G3 (Bethesda)">
        <title>Improved Reference Genome for Cyclotella cryptica CCMP332, a Model for Cell Wall Morphogenesis, Salinity Adaptation, and Lipid Production in Diatoms (Bacillariophyta).</title>
        <authorList>
            <person name="Roberts W.R."/>
            <person name="Downey K.M."/>
            <person name="Ruck E.C."/>
            <person name="Traller J.C."/>
            <person name="Alverson A.J."/>
        </authorList>
    </citation>
    <scope>NUCLEOTIDE SEQUENCE [LARGE SCALE GENOMIC DNA]</scope>
    <source>
        <strain evidence="3 4">CCMP332</strain>
    </source>
</reference>
<feature type="compositionally biased region" description="Basic and acidic residues" evidence="2">
    <location>
        <begin position="131"/>
        <end position="148"/>
    </location>
</feature>